<evidence type="ECO:0000256" key="1">
    <source>
        <dbReference type="ARBA" id="ARBA00005582"/>
    </source>
</evidence>
<dbReference type="SUPFAM" id="SSF55811">
    <property type="entry name" value="Nudix"/>
    <property type="match status" value="1"/>
</dbReference>
<dbReference type="InterPro" id="IPR020084">
    <property type="entry name" value="NUDIX_hydrolase_CS"/>
</dbReference>
<evidence type="ECO:0000256" key="3">
    <source>
        <dbReference type="ARBA" id="ARBA00022741"/>
    </source>
</evidence>
<dbReference type="CDD" id="cd03428">
    <property type="entry name" value="NUDIX_Ap4A_Nudt2"/>
    <property type="match status" value="1"/>
</dbReference>
<dbReference type="InterPro" id="IPR000086">
    <property type="entry name" value="NUDIX_hydrolase_dom"/>
</dbReference>
<dbReference type="InterPro" id="IPR003565">
    <property type="entry name" value="Tetra_PHTase"/>
</dbReference>
<dbReference type="AlphaFoldDB" id="A0A2H0ULN1"/>
<protein>
    <recommendedName>
        <fullName evidence="2">Bis(5'-nucleosyl)-tetraphosphatase [asymmetrical]</fullName>
    </recommendedName>
    <alternativeName>
        <fullName evidence="5">Diadenosine 5',5'''-P1,P4-tetraphosphate asymmetrical hydrolase</fullName>
    </alternativeName>
</protein>
<dbReference type="PROSITE" id="PS00893">
    <property type="entry name" value="NUDIX_BOX"/>
    <property type="match status" value="1"/>
</dbReference>
<dbReference type="InterPro" id="IPR015797">
    <property type="entry name" value="NUDIX_hydrolase-like_dom_sf"/>
</dbReference>
<comment type="similarity">
    <text evidence="1">Belongs to the Nudix hydrolase family.</text>
</comment>
<evidence type="ECO:0000313" key="8">
    <source>
        <dbReference type="EMBL" id="PIR87301.1"/>
    </source>
</evidence>
<gene>
    <name evidence="8" type="ORF">COU11_00945</name>
</gene>
<sequence length="177" mass="20315">MAAQQGGSEVKPGRPEVQSGVQPRSVAPATVGVKKVVSAGIIVFRRTRDGIKFLILYHGGDYWNFPKGKLEEAERSWEAAFREVHEETGLKKSELKLVGNFKAFEKFHYQRGKEKIFKVVILYLAETTQKQITVSDEHDGFGWFRFADAKRIMAKHKDSIKILKQAYLFLREQEEKK</sequence>
<evidence type="ECO:0000259" key="7">
    <source>
        <dbReference type="PROSITE" id="PS51462"/>
    </source>
</evidence>
<evidence type="ECO:0000256" key="6">
    <source>
        <dbReference type="SAM" id="MobiDB-lite"/>
    </source>
</evidence>
<dbReference type="GO" id="GO:0004081">
    <property type="term" value="F:bis(5'-nucleosyl)-tetraphosphatase (asymmetrical) activity"/>
    <property type="evidence" value="ECO:0007669"/>
    <property type="project" value="TreeGrafter"/>
</dbReference>
<name>A0A2H0ULN1_9BACT</name>
<dbReference type="Proteomes" id="UP000229526">
    <property type="component" value="Unassembled WGS sequence"/>
</dbReference>
<evidence type="ECO:0000256" key="4">
    <source>
        <dbReference type="ARBA" id="ARBA00022801"/>
    </source>
</evidence>
<dbReference type="PANTHER" id="PTHR21340">
    <property type="entry name" value="DIADENOSINE 5,5-P1,P4-TETRAPHOSPHATE PYROPHOSPHOHYDROLASE MUTT"/>
    <property type="match status" value="1"/>
</dbReference>
<dbReference type="Pfam" id="PF00293">
    <property type="entry name" value="NUDIX"/>
    <property type="match status" value="1"/>
</dbReference>
<dbReference type="InterPro" id="IPR051325">
    <property type="entry name" value="Nudix_hydrolase_domain"/>
</dbReference>
<dbReference type="GO" id="GO:0006754">
    <property type="term" value="P:ATP biosynthetic process"/>
    <property type="evidence" value="ECO:0007669"/>
    <property type="project" value="TreeGrafter"/>
</dbReference>
<evidence type="ECO:0000256" key="2">
    <source>
        <dbReference type="ARBA" id="ARBA00018911"/>
    </source>
</evidence>
<organism evidence="8 9">
    <name type="scientific">Candidatus Harrisonbacteria bacterium CG10_big_fil_rev_8_21_14_0_10_49_15</name>
    <dbReference type="NCBI Taxonomy" id="1974587"/>
    <lineage>
        <taxon>Bacteria</taxon>
        <taxon>Candidatus Harrisoniibacteriota</taxon>
    </lineage>
</organism>
<dbReference type="PROSITE" id="PS51462">
    <property type="entry name" value="NUDIX"/>
    <property type="match status" value="1"/>
</dbReference>
<proteinExistence type="inferred from homology"/>
<evidence type="ECO:0000313" key="9">
    <source>
        <dbReference type="Proteomes" id="UP000229526"/>
    </source>
</evidence>
<accession>A0A2H0ULN1</accession>
<dbReference type="EMBL" id="PFBD01000008">
    <property type="protein sequence ID" value="PIR87301.1"/>
    <property type="molecule type" value="Genomic_DNA"/>
</dbReference>
<keyword evidence="3" id="KW-0547">Nucleotide-binding</keyword>
<feature type="region of interest" description="Disordered" evidence="6">
    <location>
        <begin position="1"/>
        <end position="23"/>
    </location>
</feature>
<dbReference type="PANTHER" id="PTHR21340:SF0">
    <property type="entry name" value="BIS(5'-NUCLEOSYL)-TETRAPHOSPHATASE [ASYMMETRICAL]"/>
    <property type="match status" value="1"/>
</dbReference>
<reference evidence="9" key="1">
    <citation type="submission" date="2017-09" db="EMBL/GenBank/DDBJ databases">
        <title>Depth-based differentiation of microbial function through sediment-hosted aquifers and enrichment of novel symbionts in the deep terrestrial subsurface.</title>
        <authorList>
            <person name="Probst A.J."/>
            <person name="Ladd B."/>
            <person name="Jarett J.K."/>
            <person name="Geller-Mcgrath D.E."/>
            <person name="Sieber C.M.K."/>
            <person name="Emerson J.B."/>
            <person name="Anantharaman K."/>
            <person name="Thomas B.C."/>
            <person name="Malmstrom R."/>
            <person name="Stieglmeier M."/>
            <person name="Klingl A."/>
            <person name="Woyke T."/>
            <person name="Ryan C.M."/>
            <person name="Banfield J.F."/>
        </authorList>
    </citation>
    <scope>NUCLEOTIDE SEQUENCE [LARGE SCALE GENOMIC DNA]</scope>
</reference>
<dbReference type="GO" id="GO:0006167">
    <property type="term" value="P:AMP biosynthetic process"/>
    <property type="evidence" value="ECO:0007669"/>
    <property type="project" value="TreeGrafter"/>
</dbReference>
<dbReference type="Gene3D" id="3.90.79.10">
    <property type="entry name" value="Nucleoside Triphosphate Pyrophosphohydrolase"/>
    <property type="match status" value="1"/>
</dbReference>
<comment type="caution">
    <text evidence="8">The sequence shown here is derived from an EMBL/GenBank/DDBJ whole genome shotgun (WGS) entry which is preliminary data.</text>
</comment>
<dbReference type="GO" id="GO:0000166">
    <property type="term" value="F:nucleotide binding"/>
    <property type="evidence" value="ECO:0007669"/>
    <property type="project" value="UniProtKB-KW"/>
</dbReference>
<keyword evidence="4" id="KW-0378">Hydrolase</keyword>
<feature type="domain" description="Nudix hydrolase" evidence="7">
    <location>
        <begin position="34"/>
        <end position="166"/>
    </location>
</feature>
<evidence type="ECO:0000256" key="5">
    <source>
        <dbReference type="ARBA" id="ARBA00032644"/>
    </source>
</evidence>